<dbReference type="GO" id="GO:0006355">
    <property type="term" value="P:regulation of DNA-templated transcription"/>
    <property type="evidence" value="ECO:0007669"/>
    <property type="project" value="InterPro"/>
</dbReference>
<evidence type="ECO:0000313" key="6">
    <source>
        <dbReference type="Proteomes" id="UP000029226"/>
    </source>
</evidence>
<evidence type="ECO:0000256" key="3">
    <source>
        <dbReference type="SAM" id="SignalP"/>
    </source>
</evidence>
<dbReference type="InterPro" id="IPR036388">
    <property type="entry name" value="WH-like_DNA-bd_sf"/>
</dbReference>
<dbReference type="Gene3D" id="1.10.10.10">
    <property type="entry name" value="Winged helix-like DNA-binding domain superfamily/Winged helix DNA-binding domain"/>
    <property type="match status" value="1"/>
</dbReference>
<evidence type="ECO:0000256" key="1">
    <source>
        <dbReference type="SAM" id="Coils"/>
    </source>
</evidence>
<keyword evidence="2" id="KW-0472">Membrane</keyword>
<feature type="transmembrane region" description="Helical" evidence="2">
    <location>
        <begin position="733"/>
        <end position="755"/>
    </location>
</feature>
<protein>
    <recommendedName>
        <fullName evidence="4">HTH luxR-type domain-containing protein</fullName>
    </recommendedName>
</protein>
<dbReference type="EMBL" id="BBMM01000014">
    <property type="protein sequence ID" value="GAL01794.1"/>
    <property type="molecule type" value="Genomic_DNA"/>
</dbReference>
<keyword evidence="1" id="KW-0175">Coiled coil</keyword>
<feature type="domain" description="HTH luxR-type" evidence="4">
    <location>
        <begin position="869"/>
        <end position="926"/>
    </location>
</feature>
<feature type="chain" id="PRO_5001862132" description="HTH luxR-type domain-containing protein" evidence="3">
    <location>
        <begin position="19"/>
        <end position="929"/>
    </location>
</feature>
<evidence type="ECO:0000313" key="5">
    <source>
        <dbReference type="EMBL" id="GAL01794.1"/>
    </source>
</evidence>
<dbReference type="Gene3D" id="2.130.10.10">
    <property type="entry name" value="YVTN repeat-like/Quinoprotein amine dehydrogenase"/>
    <property type="match status" value="1"/>
</dbReference>
<dbReference type="SUPFAM" id="SSF46894">
    <property type="entry name" value="C-terminal effector domain of the bipartite response regulators"/>
    <property type="match status" value="1"/>
</dbReference>
<evidence type="ECO:0000259" key="4">
    <source>
        <dbReference type="SMART" id="SM00421"/>
    </source>
</evidence>
<gene>
    <name evidence="5" type="ORF">JCM19314_1514</name>
</gene>
<comment type="caution">
    <text evidence="5">The sequence shown here is derived from an EMBL/GenBank/DDBJ whole genome shotgun (WGS) entry which is preliminary data.</text>
</comment>
<sequence length="929" mass="106769">MKTIYFLLLLSLFYINGAAQELPPLNNYEPSQYGAGNQNWMLSESENNYIYIANNKGLLEYNGAQWRLYKTPNESIMRSVKVAGDRIYTGCYMDFGYWQKDDRGVLKYTSIIESSVIDVEEDEQFWNIIVNEDYVLFQSLSHIYSYDISSGKVSLLVSNDNINKFFKVNGTYYYHSLGEGLFTISNQRPLPISQSDFFKEETVILLFEHESKVHFLTENADLYRLENKEPVLVAQSDLNFDLTVYNALFLSDGSLMLGTISNGVVSMNLDGSTNYVINQSDGLINNTCLTIFEDSKKNVWLGLDNGISSVNVDSAYSIYHDRDGELGTVYTSYKSGNILYVGTNQGLFYKNDDSLDFTFIDGTQGQVWSITSINGQLYCNHHSGIFIVENDRAERIPGTIGTWQTHRISDDSNLLLAGTYNGLYFLTKKGDNWGGVRNKIKGFNISSKDVVVDKVKNIYVNHEYKGVFKLSLNDSLTSVQRIDTVEVLGKGIGSDMIMFKDNIIYARRDSVYTKPYNEKTFTLNEELSQLVKKDVYTSGTLVISNGYLWLFNKDHLSKISIEDIDGTYSVEKVFLSKELRNEKVGYENLTVLGSNEYLIGSSYGYTTLNQNKKTVTTNELYINEVKSFKDGEFILFGLTDIPTIPYKDNFLQIHYSSPSYNSLNTVLYQYRVLELNESWSEWAENTSIELKNLSYGGDYNFEVRSRINETLSTNTETYSFTIARPYYLTNTAIAIYILLLIALIILLNGFYIWYFKRQKERALLKQQKELELRNLTNEKNLIELRNAKLRGDIEHRNKELAISTMAMIKKNETLNELKEELNNLPKTVESKSLKKMLDKNLNSKQDWLTFEEAFNNADKDFFKKIKELHPSLTSGDLRLCVYLRLNLSSKEIAPLLNISPRSVEIKRYRLRKKLDLSREDSLTSYIVEI</sequence>
<name>A0A090QJ01_NONUL</name>
<dbReference type="Gene3D" id="2.60.40.10">
    <property type="entry name" value="Immunoglobulins"/>
    <property type="match status" value="1"/>
</dbReference>
<dbReference type="SMART" id="SM00421">
    <property type="entry name" value="HTH_LUXR"/>
    <property type="match status" value="1"/>
</dbReference>
<proteinExistence type="predicted"/>
<dbReference type="InterPro" id="IPR016032">
    <property type="entry name" value="Sig_transdc_resp-reg_C-effctor"/>
</dbReference>
<dbReference type="GO" id="GO:0003677">
    <property type="term" value="F:DNA binding"/>
    <property type="evidence" value="ECO:0007669"/>
    <property type="project" value="InterPro"/>
</dbReference>
<keyword evidence="3" id="KW-0732">Signal</keyword>
<organism evidence="5 6">
    <name type="scientific">Nonlabens ulvanivorans</name>
    <name type="common">Persicivirga ulvanivorans</name>
    <dbReference type="NCBI Taxonomy" id="906888"/>
    <lineage>
        <taxon>Bacteria</taxon>
        <taxon>Pseudomonadati</taxon>
        <taxon>Bacteroidota</taxon>
        <taxon>Flavobacteriia</taxon>
        <taxon>Flavobacteriales</taxon>
        <taxon>Flavobacteriaceae</taxon>
        <taxon>Nonlabens</taxon>
    </lineage>
</organism>
<dbReference type="InterPro" id="IPR015943">
    <property type="entry name" value="WD40/YVTN_repeat-like_dom_sf"/>
</dbReference>
<keyword evidence="2" id="KW-1133">Transmembrane helix</keyword>
<reference evidence="5 6" key="1">
    <citation type="journal article" date="2014" name="Genome Announc.">
        <title>Draft Genome Sequences of Marine Flavobacterium Nonlabens Strains NR17, NR24, NR27, NR32, NR33, and Ara13.</title>
        <authorList>
            <person name="Nakanishi M."/>
            <person name="Meirelles P."/>
            <person name="Suzuki R."/>
            <person name="Takatani N."/>
            <person name="Mino S."/>
            <person name="Suda W."/>
            <person name="Oshima K."/>
            <person name="Hattori M."/>
            <person name="Ohkuma M."/>
            <person name="Hosokawa M."/>
            <person name="Miyashita K."/>
            <person name="Thompson F.L."/>
            <person name="Niwa A."/>
            <person name="Sawabe T."/>
            <person name="Sawabe T."/>
        </authorList>
    </citation>
    <scope>NUCLEOTIDE SEQUENCE [LARGE SCALE GENOMIC DNA]</scope>
    <source>
        <strain evidence="6">JCM19314</strain>
    </source>
</reference>
<accession>A0A090QJ01</accession>
<dbReference type="AlphaFoldDB" id="A0A090QJ01"/>
<evidence type="ECO:0000256" key="2">
    <source>
        <dbReference type="SAM" id="Phobius"/>
    </source>
</evidence>
<dbReference type="InterPro" id="IPR013783">
    <property type="entry name" value="Ig-like_fold"/>
</dbReference>
<dbReference type="Proteomes" id="UP000029226">
    <property type="component" value="Unassembled WGS sequence"/>
</dbReference>
<feature type="signal peptide" evidence="3">
    <location>
        <begin position="1"/>
        <end position="18"/>
    </location>
</feature>
<feature type="coiled-coil region" evidence="1">
    <location>
        <begin position="765"/>
        <end position="792"/>
    </location>
</feature>
<dbReference type="InterPro" id="IPR000792">
    <property type="entry name" value="Tscrpt_reg_LuxR_C"/>
</dbReference>
<keyword evidence="2" id="KW-0812">Transmembrane</keyword>
<dbReference type="SUPFAM" id="SSF69304">
    <property type="entry name" value="Tricorn protease N-terminal domain"/>
    <property type="match status" value="1"/>
</dbReference>